<proteinExistence type="predicted"/>
<dbReference type="PANTHER" id="PTHR43056:SF5">
    <property type="entry name" value="PEPTIDASE S9 PROLYL OLIGOPEPTIDASE CATALYTIC DOMAIN-CONTAINING PROTEIN"/>
    <property type="match status" value="1"/>
</dbReference>
<dbReference type="GO" id="GO:0008236">
    <property type="term" value="F:serine-type peptidase activity"/>
    <property type="evidence" value="ECO:0007669"/>
    <property type="project" value="InterPro"/>
</dbReference>
<evidence type="ECO:0000313" key="2">
    <source>
        <dbReference type="EMBL" id="EXJ94613.1"/>
    </source>
</evidence>
<gene>
    <name evidence="2" type="ORF">A1O1_03009</name>
</gene>
<dbReference type="InterPro" id="IPR050585">
    <property type="entry name" value="Xaa-Pro_dipeptidyl-ppase/CocE"/>
</dbReference>
<name>W9YPX8_9EURO</name>
<dbReference type="RefSeq" id="XP_007722107.1">
    <property type="nucleotide sequence ID" value="XM_007723917.1"/>
</dbReference>
<dbReference type="SUPFAM" id="SSF69322">
    <property type="entry name" value="Tricorn protease domain 2"/>
    <property type="match status" value="1"/>
</dbReference>
<evidence type="ECO:0000313" key="3">
    <source>
        <dbReference type="Proteomes" id="UP000019484"/>
    </source>
</evidence>
<dbReference type="Gene3D" id="3.40.50.1820">
    <property type="entry name" value="alpha/beta hydrolase"/>
    <property type="match status" value="1"/>
</dbReference>
<dbReference type="GeneID" id="19157906"/>
<organism evidence="2 3">
    <name type="scientific">Capronia coronata CBS 617.96</name>
    <dbReference type="NCBI Taxonomy" id="1182541"/>
    <lineage>
        <taxon>Eukaryota</taxon>
        <taxon>Fungi</taxon>
        <taxon>Dikarya</taxon>
        <taxon>Ascomycota</taxon>
        <taxon>Pezizomycotina</taxon>
        <taxon>Eurotiomycetes</taxon>
        <taxon>Chaetothyriomycetidae</taxon>
        <taxon>Chaetothyriales</taxon>
        <taxon>Herpotrichiellaceae</taxon>
        <taxon>Capronia</taxon>
    </lineage>
</organism>
<dbReference type="InterPro" id="IPR029058">
    <property type="entry name" value="AB_hydrolase_fold"/>
</dbReference>
<dbReference type="Pfam" id="PF07676">
    <property type="entry name" value="PD40"/>
    <property type="match status" value="1"/>
</dbReference>
<keyword evidence="3" id="KW-1185">Reference proteome</keyword>
<comment type="caution">
    <text evidence="2">The sequence shown here is derived from an EMBL/GenBank/DDBJ whole genome shotgun (WGS) entry which is preliminary data.</text>
</comment>
<dbReference type="Pfam" id="PF00326">
    <property type="entry name" value="Peptidase_S9"/>
    <property type="match status" value="1"/>
</dbReference>
<dbReference type="PANTHER" id="PTHR43056">
    <property type="entry name" value="PEPTIDASE S9 PROLYL OLIGOPEPTIDASE"/>
    <property type="match status" value="1"/>
</dbReference>
<feature type="domain" description="Peptidase S9 prolyl oligopeptidase catalytic" evidence="1">
    <location>
        <begin position="462"/>
        <end position="683"/>
    </location>
</feature>
<protein>
    <recommendedName>
        <fullName evidence="1">Peptidase S9 prolyl oligopeptidase catalytic domain-containing protein</fullName>
    </recommendedName>
</protein>
<dbReference type="EMBL" id="AMWN01000002">
    <property type="protein sequence ID" value="EXJ94613.1"/>
    <property type="molecule type" value="Genomic_DNA"/>
</dbReference>
<dbReference type="Gene3D" id="2.120.10.30">
    <property type="entry name" value="TolB, C-terminal domain"/>
    <property type="match status" value="1"/>
</dbReference>
<accession>W9YPX8</accession>
<dbReference type="GO" id="GO:0006508">
    <property type="term" value="P:proteolysis"/>
    <property type="evidence" value="ECO:0007669"/>
    <property type="project" value="InterPro"/>
</dbReference>
<dbReference type="STRING" id="1182541.W9YPX8"/>
<dbReference type="InterPro" id="IPR001375">
    <property type="entry name" value="Peptidase_S9_cat"/>
</dbReference>
<sequence length="687" mass="75678">MSQHTIKEAEAPFGTWESPISADLVSNAVLRFDAVTAHESTGKIYLTEMRPMEHGRVCIVELDAATGACRDILPSQYGARSHVHGYGGGAMTIDQTSGRVIFVDSKSHGIFSIEPASGEVQALSDPDEAVLFGDFDVNRKDGAWILAIQEDHMGSPVQNSMVAIHGPSKKIVTVAQGADFYTHPRFSPDGTRVCWLQWNFPNMPWDSVELHVALWREGEVVEEYVVAGGQGGESVQQPRWNLDGSLLFCSDRTGFWQLYRYDPRSNQTAHINLRPLEKAEFAWAEVFLGSKTYACLTSSLVVAMYILNGRFGMCLIDLDRHTCSDLACDYAAPNFQTDTLHRLSATEFVTIVCKEDGPMNVATHRVGPLGALAAAAAATALTVEVDVRVLKSVVAPDRLPPAEWLSRPQFISFPRIGSPFTGESHAIFWPPRNPCHHGPPGSLPPVIVSVHGGPTHDARAALSMEIQFWTTRGFAWVDVNYAGSTGFGREYRELLKGNWGVIDVQDIVSCVEYLVSQSLVDPSRVGIRGGSAGGYAVLQCMTVYPEIWAGGVSLFGVSCLSTMEKATHKFESRYLEGLLLPSMPVSEEDKERIYRERSPLYRVQNIKAPVLLLQGRDDIVVPPDQATMMESAIKDAVKGRGSSQSPEYMVKVVIFEGEGHGFSKAETLSRQKAEEVAWWRRTLLRLD</sequence>
<dbReference type="InterPro" id="IPR011659">
    <property type="entry name" value="WD40"/>
</dbReference>
<dbReference type="SUPFAM" id="SSF53474">
    <property type="entry name" value="alpha/beta-Hydrolases"/>
    <property type="match status" value="1"/>
</dbReference>
<dbReference type="InterPro" id="IPR011042">
    <property type="entry name" value="6-blade_b-propeller_TolB-like"/>
</dbReference>
<dbReference type="OrthoDB" id="43744at2759"/>
<evidence type="ECO:0000259" key="1">
    <source>
        <dbReference type="Pfam" id="PF00326"/>
    </source>
</evidence>
<dbReference type="HOGENOM" id="CLU_012236_1_0_1"/>
<dbReference type="eggNOG" id="KOG2100">
    <property type="taxonomic scope" value="Eukaryota"/>
</dbReference>
<dbReference type="Proteomes" id="UP000019484">
    <property type="component" value="Unassembled WGS sequence"/>
</dbReference>
<reference evidence="2 3" key="1">
    <citation type="submission" date="2013-03" db="EMBL/GenBank/DDBJ databases">
        <title>The Genome Sequence of Capronia coronata CBS 617.96.</title>
        <authorList>
            <consortium name="The Broad Institute Genomics Platform"/>
            <person name="Cuomo C."/>
            <person name="de Hoog S."/>
            <person name="Gorbushina A."/>
            <person name="Walker B."/>
            <person name="Young S.K."/>
            <person name="Zeng Q."/>
            <person name="Gargeya S."/>
            <person name="Fitzgerald M."/>
            <person name="Haas B."/>
            <person name="Abouelleil A."/>
            <person name="Allen A.W."/>
            <person name="Alvarado L."/>
            <person name="Arachchi H.M."/>
            <person name="Berlin A.M."/>
            <person name="Chapman S.B."/>
            <person name="Gainer-Dewar J."/>
            <person name="Goldberg J."/>
            <person name="Griggs A."/>
            <person name="Gujja S."/>
            <person name="Hansen M."/>
            <person name="Howarth C."/>
            <person name="Imamovic A."/>
            <person name="Ireland A."/>
            <person name="Larimer J."/>
            <person name="McCowan C."/>
            <person name="Murphy C."/>
            <person name="Pearson M."/>
            <person name="Poon T.W."/>
            <person name="Priest M."/>
            <person name="Roberts A."/>
            <person name="Saif S."/>
            <person name="Shea T."/>
            <person name="Sisk P."/>
            <person name="Sykes S."/>
            <person name="Wortman J."/>
            <person name="Nusbaum C."/>
            <person name="Birren B."/>
        </authorList>
    </citation>
    <scope>NUCLEOTIDE SEQUENCE [LARGE SCALE GENOMIC DNA]</scope>
    <source>
        <strain evidence="2 3">CBS 617.96</strain>
    </source>
</reference>
<dbReference type="AlphaFoldDB" id="W9YPX8"/>